<evidence type="ECO:0000313" key="2">
    <source>
        <dbReference type="EMBL" id="QSX74566.1"/>
    </source>
</evidence>
<keyword evidence="1" id="KW-0732">Signal</keyword>
<dbReference type="Proteomes" id="UP000663400">
    <property type="component" value="Chromosome"/>
</dbReference>
<feature type="signal peptide" evidence="1">
    <location>
        <begin position="1"/>
        <end position="22"/>
    </location>
</feature>
<feature type="chain" id="PRO_5047545903" evidence="1">
    <location>
        <begin position="23"/>
        <end position="332"/>
    </location>
</feature>
<dbReference type="Pfam" id="PF00756">
    <property type="entry name" value="Esterase"/>
    <property type="match status" value="1"/>
</dbReference>
<proteinExistence type="predicted"/>
<evidence type="ECO:0000256" key="1">
    <source>
        <dbReference type="SAM" id="SignalP"/>
    </source>
</evidence>
<dbReference type="EMBL" id="CP071517">
    <property type="protein sequence ID" value="QSX74566.1"/>
    <property type="molecule type" value="Genomic_DNA"/>
</dbReference>
<dbReference type="InterPro" id="IPR000801">
    <property type="entry name" value="Esterase-like"/>
</dbReference>
<evidence type="ECO:0000313" key="3">
    <source>
        <dbReference type="Proteomes" id="UP000663400"/>
    </source>
</evidence>
<dbReference type="SUPFAM" id="SSF53474">
    <property type="entry name" value="alpha/beta-Hydrolases"/>
    <property type="match status" value="1"/>
</dbReference>
<gene>
    <name evidence="2" type="ORF">HIV01_015505</name>
</gene>
<protein>
    <submittedName>
        <fullName evidence="2">Esterase family protein</fullName>
    </submittedName>
</protein>
<dbReference type="InterPro" id="IPR050583">
    <property type="entry name" value="Mycobacterial_A85_antigen"/>
</dbReference>
<dbReference type="RefSeq" id="WP_207527007.1">
    <property type="nucleotide sequence ID" value="NZ_CP071517.1"/>
</dbReference>
<dbReference type="PANTHER" id="PTHR48098:SF6">
    <property type="entry name" value="FERRI-BACILLIBACTIN ESTERASE BESA"/>
    <property type="match status" value="1"/>
</dbReference>
<keyword evidence="3" id="KW-1185">Reference proteome</keyword>
<dbReference type="Gene3D" id="3.40.50.1820">
    <property type="entry name" value="alpha/beta hydrolase"/>
    <property type="match status" value="1"/>
</dbReference>
<name>A0ABX7RAZ3_9GAMM</name>
<dbReference type="InterPro" id="IPR029058">
    <property type="entry name" value="AB_hydrolase_fold"/>
</dbReference>
<accession>A0ABX7RAZ3</accession>
<organism evidence="2 3">
    <name type="scientific">Lysobacter arenosi</name>
    <dbReference type="NCBI Taxonomy" id="2795387"/>
    <lineage>
        <taxon>Bacteria</taxon>
        <taxon>Pseudomonadati</taxon>
        <taxon>Pseudomonadota</taxon>
        <taxon>Gammaproteobacteria</taxon>
        <taxon>Lysobacterales</taxon>
        <taxon>Lysobacteraceae</taxon>
        <taxon>Lysobacter</taxon>
    </lineage>
</organism>
<reference evidence="2 3" key="1">
    <citation type="submission" date="2021-02" db="EMBL/GenBank/DDBJ databases">
        <title>Lysobacter arenosi sp. nov., isolated from soil of gangwondo yeongwol, south Korea.</title>
        <authorList>
            <person name="Kim K.R."/>
            <person name="Kim K.H."/>
            <person name="Jeon C.O."/>
        </authorList>
    </citation>
    <scope>NUCLEOTIDE SEQUENCE [LARGE SCALE GENOMIC DNA]</scope>
    <source>
        <strain evidence="2 3">R7</strain>
    </source>
</reference>
<dbReference type="PANTHER" id="PTHR48098">
    <property type="entry name" value="ENTEROCHELIN ESTERASE-RELATED"/>
    <property type="match status" value="1"/>
</dbReference>
<sequence>MRASAAIAALALIASFALPLRAEPVRVQLDAPAFAPEQVKLSVYLPPGYGDHADRRYSVLYINDGEDMPAVGLESTLSRLYAQQAIEPVIVVAIDMLTDRMGTYGLSDRAAGASRPGSSRFGPIGTRAHDYAQWLAGTLVPYIDSHYRTVPQASGRSMLGWSLGALQAFDMGWQYPELFGRVGAFSPSFWLPPSRAPGDERLAQSMVERGPRREGLRMFIAVGSAEETDDRDHDGVFDALDDALTLIRGGREGERELQGLTGLGYRVSLAYEPCRPQSDIDFLLLADGCHNQASWARMLPVFLHWAYATPAASAMPRCRDYLPAPAAPTPAP</sequence>